<protein>
    <submittedName>
        <fullName evidence="2">Uncharacterized protein</fullName>
    </submittedName>
</protein>
<dbReference type="PANTHER" id="PTHR24417">
    <property type="entry name" value="SERINE/THREONINE-PROTEIN KINASE LMTK1"/>
    <property type="match status" value="1"/>
</dbReference>
<evidence type="ECO:0000313" key="2">
    <source>
        <dbReference type="EMBL" id="KAJ8254122.1"/>
    </source>
</evidence>
<sequence>MEWRGGGGGGEFENTEGEEYQADPSSLASPGSQNGPEVYVLPLTQVSLPVSQQPGRSGEDPPVTNTDTAVLQGPGGASLQALRLSRPWVE</sequence>
<dbReference type="GO" id="GO:0004713">
    <property type="term" value="F:protein tyrosine kinase activity"/>
    <property type="evidence" value="ECO:0007669"/>
    <property type="project" value="TreeGrafter"/>
</dbReference>
<dbReference type="EMBL" id="JAFJMO010000016">
    <property type="protein sequence ID" value="KAJ8254122.1"/>
    <property type="molecule type" value="Genomic_DNA"/>
</dbReference>
<dbReference type="OrthoDB" id="8886151at2759"/>
<feature type="compositionally biased region" description="Polar residues" evidence="1">
    <location>
        <begin position="44"/>
        <end position="55"/>
    </location>
</feature>
<feature type="region of interest" description="Disordered" evidence="1">
    <location>
        <begin position="1"/>
        <end position="90"/>
    </location>
</feature>
<feature type="compositionally biased region" description="Polar residues" evidence="1">
    <location>
        <begin position="23"/>
        <end position="35"/>
    </location>
</feature>
<evidence type="ECO:0000256" key="1">
    <source>
        <dbReference type="SAM" id="MobiDB-lite"/>
    </source>
</evidence>
<proteinExistence type="predicted"/>
<dbReference type="AlphaFoldDB" id="A0A9Q1HPN0"/>
<dbReference type="GO" id="GO:0007420">
    <property type="term" value="P:brain development"/>
    <property type="evidence" value="ECO:0007669"/>
    <property type="project" value="TreeGrafter"/>
</dbReference>
<gene>
    <name evidence="2" type="ORF">COCON_G00207340</name>
</gene>
<keyword evidence="3" id="KW-1185">Reference proteome</keyword>
<organism evidence="2 3">
    <name type="scientific">Conger conger</name>
    <name type="common">Conger eel</name>
    <name type="synonym">Muraena conger</name>
    <dbReference type="NCBI Taxonomy" id="82655"/>
    <lineage>
        <taxon>Eukaryota</taxon>
        <taxon>Metazoa</taxon>
        <taxon>Chordata</taxon>
        <taxon>Craniata</taxon>
        <taxon>Vertebrata</taxon>
        <taxon>Euteleostomi</taxon>
        <taxon>Actinopterygii</taxon>
        <taxon>Neopterygii</taxon>
        <taxon>Teleostei</taxon>
        <taxon>Anguilliformes</taxon>
        <taxon>Congridae</taxon>
        <taxon>Conger</taxon>
    </lineage>
</organism>
<evidence type="ECO:0000313" key="3">
    <source>
        <dbReference type="Proteomes" id="UP001152803"/>
    </source>
</evidence>
<comment type="caution">
    <text evidence="2">The sequence shown here is derived from an EMBL/GenBank/DDBJ whole genome shotgun (WGS) entry which is preliminary data.</text>
</comment>
<name>A0A9Q1HPN0_CONCO</name>
<reference evidence="2" key="1">
    <citation type="journal article" date="2023" name="Science">
        <title>Genome structures resolve the early diversification of teleost fishes.</title>
        <authorList>
            <person name="Parey E."/>
            <person name="Louis A."/>
            <person name="Montfort J."/>
            <person name="Bouchez O."/>
            <person name="Roques C."/>
            <person name="Iampietro C."/>
            <person name="Lluch J."/>
            <person name="Castinel A."/>
            <person name="Donnadieu C."/>
            <person name="Desvignes T."/>
            <person name="Floi Bucao C."/>
            <person name="Jouanno E."/>
            <person name="Wen M."/>
            <person name="Mejri S."/>
            <person name="Dirks R."/>
            <person name="Jansen H."/>
            <person name="Henkel C."/>
            <person name="Chen W.J."/>
            <person name="Zahm M."/>
            <person name="Cabau C."/>
            <person name="Klopp C."/>
            <person name="Thompson A.W."/>
            <person name="Robinson-Rechavi M."/>
            <person name="Braasch I."/>
            <person name="Lecointre G."/>
            <person name="Bobe J."/>
            <person name="Postlethwait J.H."/>
            <person name="Berthelot C."/>
            <person name="Roest Crollius H."/>
            <person name="Guiguen Y."/>
        </authorList>
    </citation>
    <scope>NUCLEOTIDE SEQUENCE</scope>
    <source>
        <strain evidence="2">Concon-B</strain>
    </source>
</reference>
<feature type="compositionally biased region" description="Gly residues" evidence="1">
    <location>
        <begin position="1"/>
        <end position="11"/>
    </location>
</feature>
<dbReference type="Proteomes" id="UP001152803">
    <property type="component" value="Unassembled WGS sequence"/>
</dbReference>
<dbReference type="PANTHER" id="PTHR24417:SF0">
    <property type="entry name" value="SERINE_THREONINE-PROTEIN KINASE LMTK1"/>
    <property type="match status" value="1"/>
</dbReference>
<accession>A0A9Q1HPN0</accession>